<feature type="compositionally biased region" description="Basic and acidic residues" evidence="1">
    <location>
        <begin position="1"/>
        <end position="10"/>
    </location>
</feature>
<dbReference type="InterPro" id="IPR012674">
    <property type="entry name" value="Calycin"/>
</dbReference>
<evidence type="ECO:0000313" key="3">
    <source>
        <dbReference type="Proteomes" id="UP001595843"/>
    </source>
</evidence>
<dbReference type="Gene3D" id="2.40.128.20">
    <property type="match status" value="1"/>
</dbReference>
<organism evidence="2 3">
    <name type="scientific">Salinithrix halophila</name>
    <dbReference type="NCBI Taxonomy" id="1485204"/>
    <lineage>
        <taxon>Bacteria</taxon>
        <taxon>Bacillati</taxon>
        <taxon>Bacillota</taxon>
        <taxon>Bacilli</taxon>
        <taxon>Bacillales</taxon>
        <taxon>Thermoactinomycetaceae</taxon>
        <taxon>Salinithrix</taxon>
    </lineage>
</organism>
<evidence type="ECO:0000313" key="2">
    <source>
        <dbReference type="EMBL" id="MFC4077280.1"/>
    </source>
</evidence>
<keyword evidence="3" id="KW-1185">Reference proteome</keyword>
<dbReference type="RefSeq" id="WP_380705035.1">
    <property type="nucleotide sequence ID" value="NZ_JBHSAP010000015.1"/>
</dbReference>
<dbReference type="Pfam" id="PF09148">
    <property type="entry name" value="DUF1934"/>
    <property type="match status" value="1"/>
</dbReference>
<comment type="caution">
    <text evidence="2">The sequence shown here is derived from an EMBL/GenBank/DDBJ whole genome shotgun (WGS) entry which is preliminary data.</text>
</comment>
<dbReference type="Proteomes" id="UP001595843">
    <property type="component" value="Unassembled WGS sequence"/>
</dbReference>
<gene>
    <name evidence="2" type="ORF">ACFOUO_10770</name>
</gene>
<sequence length="142" mass="16172">MKPIRLDIRSGVHPSEAGGKEESIEQHLDGFFEERNAHWVLKYRESPGTPDEVLTTVKAGSEEVTVIRQGMVSYRQRYRPNQTTYSRIETPGGVSEMEVHTLDYRRNHHDKGGSIGFSFQLTMGGEAMGRYELTIQWTEVSV</sequence>
<dbReference type="SUPFAM" id="SSF50814">
    <property type="entry name" value="Lipocalins"/>
    <property type="match status" value="1"/>
</dbReference>
<protein>
    <submittedName>
        <fullName evidence="2">DUF1934 domain-containing protein</fullName>
    </submittedName>
</protein>
<dbReference type="InterPro" id="IPR015231">
    <property type="entry name" value="DUF1934"/>
</dbReference>
<proteinExistence type="predicted"/>
<accession>A0ABV8JFZ1</accession>
<evidence type="ECO:0000256" key="1">
    <source>
        <dbReference type="SAM" id="MobiDB-lite"/>
    </source>
</evidence>
<dbReference type="EMBL" id="JBHSAP010000015">
    <property type="protein sequence ID" value="MFC4077280.1"/>
    <property type="molecule type" value="Genomic_DNA"/>
</dbReference>
<feature type="region of interest" description="Disordered" evidence="1">
    <location>
        <begin position="1"/>
        <end position="22"/>
    </location>
</feature>
<reference evidence="3" key="1">
    <citation type="journal article" date="2019" name="Int. J. Syst. Evol. Microbiol.">
        <title>The Global Catalogue of Microorganisms (GCM) 10K type strain sequencing project: providing services to taxonomists for standard genome sequencing and annotation.</title>
        <authorList>
            <consortium name="The Broad Institute Genomics Platform"/>
            <consortium name="The Broad Institute Genome Sequencing Center for Infectious Disease"/>
            <person name="Wu L."/>
            <person name="Ma J."/>
        </authorList>
    </citation>
    <scope>NUCLEOTIDE SEQUENCE [LARGE SCALE GENOMIC DNA]</scope>
    <source>
        <strain evidence="3">IBRC-M 10813</strain>
    </source>
</reference>
<name>A0ABV8JFZ1_9BACL</name>